<dbReference type="EMBL" id="CP035492">
    <property type="protein sequence ID" value="QAY68424.1"/>
    <property type="molecule type" value="Genomic_DNA"/>
</dbReference>
<accession>A0A4P6EZB8</accession>
<reference evidence="2 3" key="1">
    <citation type="submission" date="2019-01" db="EMBL/GenBank/DDBJ databases">
        <title>Genome sequencing of strain FW100M-2.</title>
        <authorList>
            <person name="Heo J."/>
            <person name="Kim S.-J."/>
            <person name="Kim J.-S."/>
            <person name="Hong S.-B."/>
            <person name="Kwon S.-W."/>
        </authorList>
    </citation>
    <scope>NUCLEOTIDE SEQUENCE [LARGE SCALE GENOMIC DNA]</scope>
    <source>
        <strain evidence="2 3">FW100M-2</strain>
    </source>
</reference>
<dbReference type="SUPFAM" id="SSF56059">
    <property type="entry name" value="Glutathione synthetase ATP-binding domain-like"/>
    <property type="match status" value="1"/>
</dbReference>
<proteinExistence type="predicted"/>
<organism evidence="2 3">
    <name type="scientific">Paenibacillus protaetiae</name>
    <dbReference type="NCBI Taxonomy" id="2509456"/>
    <lineage>
        <taxon>Bacteria</taxon>
        <taxon>Bacillati</taxon>
        <taxon>Bacillota</taxon>
        <taxon>Bacilli</taxon>
        <taxon>Bacillales</taxon>
        <taxon>Paenibacillaceae</taxon>
        <taxon>Paenibacillus</taxon>
    </lineage>
</organism>
<dbReference type="InterPro" id="IPR051680">
    <property type="entry name" value="ATP-dep_Glu-Cys_Ligase-2"/>
</dbReference>
<dbReference type="KEGG" id="pprt:ET464_08640"/>
<feature type="domain" description="Circularly permuted ATP-grasp type 2" evidence="1">
    <location>
        <begin position="83"/>
        <end position="459"/>
    </location>
</feature>
<evidence type="ECO:0000313" key="3">
    <source>
        <dbReference type="Proteomes" id="UP000293568"/>
    </source>
</evidence>
<dbReference type="Gene3D" id="3.40.50.11290">
    <property type="match status" value="1"/>
</dbReference>
<dbReference type="Proteomes" id="UP000293568">
    <property type="component" value="Chromosome"/>
</dbReference>
<evidence type="ECO:0000259" key="1">
    <source>
        <dbReference type="Pfam" id="PF14403"/>
    </source>
</evidence>
<dbReference type="Pfam" id="PF14403">
    <property type="entry name" value="CP_ATPgrasp_2"/>
    <property type="match status" value="1"/>
</dbReference>
<name>A0A4P6EZB8_9BACL</name>
<evidence type="ECO:0000313" key="2">
    <source>
        <dbReference type="EMBL" id="QAY68424.1"/>
    </source>
</evidence>
<dbReference type="PANTHER" id="PTHR34595">
    <property type="entry name" value="BLR5612 PROTEIN"/>
    <property type="match status" value="1"/>
</dbReference>
<dbReference type="InterPro" id="IPR025841">
    <property type="entry name" value="CP_ATPgrasp_2"/>
</dbReference>
<dbReference type="AlphaFoldDB" id="A0A4P6EZB8"/>
<dbReference type="PIRSF" id="PIRSF005522">
    <property type="entry name" value="UCP005522"/>
    <property type="match status" value="1"/>
</dbReference>
<keyword evidence="3" id="KW-1185">Reference proteome</keyword>
<protein>
    <submittedName>
        <fullName evidence="2">Circularly permuted type 2 ATP-grasp protein</fullName>
    </submittedName>
</protein>
<gene>
    <name evidence="2" type="ORF">ET464_08640</name>
</gene>
<dbReference type="Gene3D" id="3.30.1490.270">
    <property type="match status" value="1"/>
</dbReference>
<dbReference type="PANTHER" id="PTHR34595:SF7">
    <property type="entry name" value="SLL1039 PROTEIN"/>
    <property type="match status" value="1"/>
</dbReference>
<dbReference type="OrthoDB" id="9803842at2"/>
<sequence length="494" mass="55859">MNQPFASYELLPYYDEMFEGRGKARTHYSAVLHRISRMGMDELKQKDAVMQAEMVSQGITFTVYSSEPDKSDQERTIPFDLLPRLITAEEWQQLEKGLQQRTRALNRFISDIYHEQHILNDGLIPRDLVLNNPYYVPAMAGLDVPNDVYIPLSGIDLVRGDNGQFYVLEDNLRTPSGLSYIYKNREMMRNLFPELYFDYRVRDIDPGMNALLSCLRSMAPSSKADPCVVLLTPGSYNSAYYDHSFLAQEMGIQLVEPHDLTVINRTVYVKTRNSLRQVDVIYRRIDDEFLDPLAFRKDSLLGVPGLMDAYIAGNVALANAPGTGVADDKAVYAYVPDMIRYYLNEEPIINNVPTYILSRPHELEFVLSRLPEMVVKERCLSGGYGMLIGPTSTDEEIKKFREKIILHPERYIAQPTVKLSCSPSLAHDRIAPRHIDLRAFVFTGDNTSYAVPGGLTRVALQQGSLVVNSSQGGGTKDTWVLTSSAASRLELNSR</sequence>
<dbReference type="InterPro" id="IPR016450">
    <property type="entry name" value="UCP005522"/>
</dbReference>